<dbReference type="Proteomes" id="UP001066276">
    <property type="component" value="Chromosome 7"/>
</dbReference>
<dbReference type="CDD" id="cd20323">
    <property type="entry name" value="FXYD_FXYD5"/>
    <property type="match status" value="1"/>
</dbReference>
<keyword evidence="7 8" id="KW-0472">Membrane</keyword>
<dbReference type="EMBL" id="JANPWB010000011">
    <property type="protein sequence ID" value="KAJ1132292.1"/>
    <property type="molecule type" value="Genomic_DNA"/>
</dbReference>
<name>A0AAV7PYF8_PLEWA</name>
<reference evidence="10" key="1">
    <citation type="journal article" date="2022" name="bioRxiv">
        <title>Sequencing and chromosome-scale assembly of the giantPleurodeles waltlgenome.</title>
        <authorList>
            <person name="Brown T."/>
            <person name="Elewa A."/>
            <person name="Iarovenko S."/>
            <person name="Subramanian E."/>
            <person name="Araus A.J."/>
            <person name="Petzold A."/>
            <person name="Susuki M."/>
            <person name="Suzuki K.-i.T."/>
            <person name="Hayashi T."/>
            <person name="Toyoda A."/>
            <person name="Oliveira C."/>
            <person name="Osipova E."/>
            <person name="Leigh N.D."/>
            <person name="Simon A."/>
            <person name="Yun M.H."/>
        </authorList>
    </citation>
    <scope>NUCLEOTIDE SEQUENCE</scope>
    <source>
        <strain evidence="10">20211129_DDA</strain>
        <tissue evidence="10">Liver</tissue>
    </source>
</reference>
<evidence type="ECO:0000256" key="4">
    <source>
        <dbReference type="ARBA" id="ARBA00022692"/>
    </source>
</evidence>
<evidence type="ECO:0000256" key="3">
    <source>
        <dbReference type="ARBA" id="ARBA00022448"/>
    </source>
</evidence>
<feature type="signal peptide" evidence="8">
    <location>
        <begin position="1"/>
        <end position="21"/>
    </location>
</feature>
<evidence type="ECO:0000256" key="7">
    <source>
        <dbReference type="ARBA" id="ARBA00023136"/>
    </source>
</evidence>
<evidence type="ECO:0000256" key="1">
    <source>
        <dbReference type="ARBA" id="ARBA00004167"/>
    </source>
</evidence>
<dbReference type="Pfam" id="PF02038">
    <property type="entry name" value="ATP1G1_PLM_MAT8"/>
    <property type="match status" value="1"/>
</dbReference>
<sequence length="197" mass="21422">MCTKMFLTWLLLAQFISLVGANALSTPVGTLLPGTEENADLHTTREPPSTEPATLMTLHERTDQTSSVIESSDQHNSSSNVSTAAPASLIPTEVTPGKPEPTTFETISTIAEEKGPTPYRSAESTGAGRASKDDGVDQKKQDSVFYYDYTTLRVHGLICALVFFVTGILIITCGRCRCAPCCHKKKKSRVHDEMTRL</sequence>
<feature type="transmembrane region" description="Helical" evidence="8">
    <location>
        <begin position="154"/>
        <end position="176"/>
    </location>
</feature>
<gene>
    <name evidence="10" type="ORF">NDU88_010618</name>
</gene>
<dbReference type="GO" id="GO:0017080">
    <property type="term" value="F:sodium channel regulator activity"/>
    <property type="evidence" value="ECO:0007669"/>
    <property type="project" value="TreeGrafter"/>
</dbReference>
<keyword evidence="4 8" id="KW-0812">Transmembrane</keyword>
<evidence type="ECO:0000313" key="10">
    <source>
        <dbReference type="EMBL" id="KAJ1132292.1"/>
    </source>
</evidence>
<keyword evidence="3 8" id="KW-0813">Transport</keyword>
<proteinExistence type="inferred from homology"/>
<keyword evidence="6 8" id="KW-0406">Ion transport</keyword>
<comment type="similarity">
    <text evidence="2 8">Belongs to the FXYD family.</text>
</comment>
<dbReference type="PROSITE" id="PS01310">
    <property type="entry name" value="FXYD"/>
    <property type="match status" value="1"/>
</dbReference>
<comment type="subcellular location">
    <subcellularLocation>
        <location evidence="1">Membrane</location>
        <topology evidence="1">Single-pass membrane protein</topology>
    </subcellularLocation>
</comment>
<evidence type="ECO:0000256" key="5">
    <source>
        <dbReference type="ARBA" id="ARBA00022989"/>
    </source>
</evidence>
<keyword evidence="11" id="KW-1185">Reference proteome</keyword>
<evidence type="ECO:0000256" key="2">
    <source>
        <dbReference type="ARBA" id="ARBA00005948"/>
    </source>
</evidence>
<organism evidence="10 11">
    <name type="scientific">Pleurodeles waltl</name>
    <name type="common">Iberian ribbed newt</name>
    <dbReference type="NCBI Taxonomy" id="8319"/>
    <lineage>
        <taxon>Eukaryota</taxon>
        <taxon>Metazoa</taxon>
        <taxon>Chordata</taxon>
        <taxon>Craniata</taxon>
        <taxon>Vertebrata</taxon>
        <taxon>Euteleostomi</taxon>
        <taxon>Amphibia</taxon>
        <taxon>Batrachia</taxon>
        <taxon>Caudata</taxon>
        <taxon>Salamandroidea</taxon>
        <taxon>Salamandridae</taxon>
        <taxon>Pleurodelinae</taxon>
        <taxon>Pleurodeles</taxon>
    </lineage>
</organism>
<evidence type="ECO:0000313" key="11">
    <source>
        <dbReference type="Proteomes" id="UP001066276"/>
    </source>
</evidence>
<dbReference type="GO" id="GO:0006811">
    <property type="term" value="P:monoatomic ion transport"/>
    <property type="evidence" value="ECO:0007669"/>
    <property type="project" value="UniProtKB-KW"/>
</dbReference>
<evidence type="ECO:0000256" key="8">
    <source>
        <dbReference type="RuleBase" id="RU364131"/>
    </source>
</evidence>
<dbReference type="AlphaFoldDB" id="A0AAV7PYF8"/>
<dbReference type="PANTHER" id="PTHR14132:SF23">
    <property type="entry name" value="FXYD DOMAIN-CONTAINING ION TRANSPORT REGULATOR"/>
    <property type="match status" value="1"/>
</dbReference>
<accession>A0AAV7PYF8</accession>
<comment type="caution">
    <text evidence="10">The sequence shown here is derived from an EMBL/GenBank/DDBJ whole genome shotgun (WGS) entry which is preliminary data.</text>
</comment>
<dbReference type="GO" id="GO:0043269">
    <property type="term" value="P:regulation of monoatomic ion transport"/>
    <property type="evidence" value="ECO:0007669"/>
    <property type="project" value="InterPro"/>
</dbReference>
<dbReference type="GO" id="GO:0016020">
    <property type="term" value="C:membrane"/>
    <property type="evidence" value="ECO:0007669"/>
    <property type="project" value="UniProtKB-SubCell"/>
</dbReference>
<keyword evidence="8" id="KW-0732">Signal</keyword>
<dbReference type="InterPro" id="IPR000272">
    <property type="entry name" value="Ion-transport_regulator_FXYD"/>
</dbReference>
<feature type="chain" id="PRO_5043107425" description="FXYD domain-containing ion transport regulator" evidence="8">
    <location>
        <begin position="22"/>
        <end position="197"/>
    </location>
</feature>
<evidence type="ECO:0000256" key="6">
    <source>
        <dbReference type="ARBA" id="ARBA00023065"/>
    </source>
</evidence>
<protein>
    <recommendedName>
        <fullName evidence="8">FXYD domain-containing ion transport regulator</fullName>
    </recommendedName>
</protein>
<dbReference type="Gene3D" id="1.20.5.780">
    <property type="entry name" value="Single helix bin"/>
    <property type="match status" value="1"/>
</dbReference>
<keyword evidence="5 8" id="KW-1133">Transmembrane helix</keyword>
<evidence type="ECO:0000256" key="9">
    <source>
        <dbReference type="SAM" id="MobiDB-lite"/>
    </source>
</evidence>
<dbReference type="InterPro" id="IPR047297">
    <property type="entry name" value="FXYD_motif"/>
</dbReference>
<dbReference type="PANTHER" id="PTHR14132">
    <property type="entry name" value="SODIUM/POTASSIUM-TRANSPORTING ATPASE SUBUNIT GAMMA"/>
    <property type="match status" value="1"/>
</dbReference>
<feature type="region of interest" description="Disordered" evidence="9">
    <location>
        <begin position="61"/>
        <end position="135"/>
    </location>
</feature>